<keyword evidence="3" id="KW-0687">Ribonucleoprotein</keyword>
<organism evidence="5">
    <name type="scientific">Lygus hesperus</name>
    <name type="common">Western plant bug</name>
    <dbReference type="NCBI Taxonomy" id="30085"/>
    <lineage>
        <taxon>Eukaryota</taxon>
        <taxon>Metazoa</taxon>
        <taxon>Ecdysozoa</taxon>
        <taxon>Arthropoda</taxon>
        <taxon>Hexapoda</taxon>
        <taxon>Insecta</taxon>
        <taxon>Pterygota</taxon>
        <taxon>Neoptera</taxon>
        <taxon>Paraneoptera</taxon>
        <taxon>Hemiptera</taxon>
        <taxon>Heteroptera</taxon>
        <taxon>Panheteroptera</taxon>
        <taxon>Cimicomorpha</taxon>
        <taxon>Miridae</taxon>
        <taxon>Mirini</taxon>
        <taxon>Lygus</taxon>
    </lineage>
</organism>
<dbReference type="EMBL" id="GBHO01007848">
    <property type="protein sequence ID" value="JAG35756.1"/>
    <property type="molecule type" value="Transcribed_RNA"/>
</dbReference>
<proteinExistence type="inferred from homology"/>
<gene>
    <name evidence="5" type="ORF">CM83_12174</name>
</gene>
<dbReference type="Pfam" id="PF01015">
    <property type="entry name" value="Ribosomal_S3Ae"/>
    <property type="match status" value="1"/>
</dbReference>
<evidence type="ECO:0000256" key="4">
    <source>
        <dbReference type="ARBA" id="ARBA00035464"/>
    </source>
</evidence>
<name>A0A0A9YVU6_LYGHE</name>
<reference evidence="5" key="1">
    <citation type="journal article" date="2014" name="PLoS ONE">
        <title>Transcriptome-Based Identification of ABC Transporters in the Western Tarnished Plant Bug Lygus hesperus.</title>
        <authorList>
            <person name="Hull J.J."/>
            <person name="Chaney K."/>
            <person name="Geib S.M."/>
            <person name="Fabrick J.A."/>
            <person name="Brent C.S."/>
            <person name="Walsh D."/>
            <person name="Lavine L.C."/>
        </authorList>
    </citation>
    <scope>NUCLEOTIDE SEQUENCE</scope>
</reference>
<keyword evidence="2 5" id="KW-0689">Ribosomal protein</keyword>
<sequence>SFCTLLHGCIPVVIDLSTYLSTSLYTKMAIGKNKRTGKRGKRGKVQEAMARKEWYDVVAPANFVNRQFAKTICNKTQGTRIAADFLRGRVYETNLSDLNATTGTEDAHRKIRFVVQEVQGRNLLTQFHSLQLTTDHLASLLRKWCTTIETAVDVKTADGYVLRLFVIAFTKKQENQLSRNCYAKQRLVRWMRYRITKIARQQFQRVTINAAVKILTRDLLSNTLSRRCNTIVPIRDLRIRKVKVIRAPKFDAQILLGAHGDIPVSIEANAREVEEVSEAPAVAVETATSD</sequence>
<dbReference type="GO" id="GO:1990904">
    <property type="term" value="C:ribonucleoprotein complex"/>
    <property type="evidence" value="ECO:0007669"/>
    <property type="project" value="UniProtKB-KW"/>
</dbReference>
<dbReference type="GO" id="GO:0003735">
    <property type="term" value="F:structural constituent of ribosome"/>
    <property type="evidence" value="ECO:0007669"/>
    <property type="project" value="InterPro"/>
</dbReference>
<dbReference type="PANTHER" id="PTHR11830">
    <property type="entry name" value="40S RIBOSOMAL PROTEIN S3A"/>
    <property type="match status" value="1"/>
</dbReference>
<evidence type="ECO:0000313" key="5">
    <source>
        <dbReference type="EMBL" id="JAG35756.1"/>
    </source>
</evidence>
<dbReference type="InterPro" id="IPR027500">
    <property type="entry name" value="Ribosomal_eS1_euk"/>
</dbReference>
<accession>A0A0A9YVU6</accession>
<reference evidence="5" key="2">
    <citation type="submission" date="2014-07" db="EMBL/GenBank/DDBJ databases">
        <authorList>
            <person name="Hull J."/>
        </authorList>
    </citation>
    <scope>NUCLEOTIDE SEQUENCE</scope>
</reference>
<evidence type="ECO:0000256" key="1">
    <source>
        <dbReference type="ARBA" id="ARBA00022490"/>
    </source>
</evidence>
<dbReference type="GO" id="GO:0006412">
    <property type="term" value="P:translation"/>
    <property type="evidence" value="ECO:0007669"/>
    <property type="project" value="InterPro"/>
</dbReference>
<dbReference type="GO" id="GO:0005840">
    <property type="term" value="C:ribosome"/>
    <property type="evidence" value="ECO:0007669"/>
    <property type="project" value="UniProtKB-KW"/>
</dbReference>
<protein>
    <recommendedName>
        <fullName evidence="4">40S ribosomal protein S3a</fullName>
    </recommendedName>
</protein>
<dbReference type="InterPro" id="IPR001593">
    <property type="entry name" value="Ribosomal_eS1"/>
</dbReference>
<feature type="non-terminal residue" evidence="5">
    <location>
        <position position="1"/>
    </location>
</feature>
<dbReference type="SMART" id="SM01397">
    <property type="entry name" value="Ribosomal_S3Ae"/>
    <property type="match status" value="1"/>
</dbReference>
<dbReference type="AlphaFoldDB" id="A0A0A9YVU6"/>
<evidence type="ECO:0000256" key="2">
    <source>
        <dbReference type="ARBA" id="ARBA00022980"/>
    </source>
</evidence>
<dbReference type="HAMAP" id="MF_03122">
    <property type="entry name" value="Ribosomal_eS1_euk"/>
    <property type="match status" value="1"/>
</dbReference>
<evidence type="ECO:0000256" key="3">
    <source>
        <dbReference type="ARBA" id="ARBA00023274"/>
    </source>
</evidence>
<keyword evidence="1" id="KW-0963">Cytoplasm</keyword>